<dbReference type="Proteomes" id="UP000324222">
    <property type="component" value="Unassembled WGS sequence"/>
</dbReference>
<dbReference type="AlphaFoldDB" id="A0A5B7JR80"/>
<reference evidence="2 3" key="1">
    <citation type="submission" date="2019-05" db="EMBL/GenBank/DDBJ databases">
        <title>Another draft genome of Portunus trituberculatus and its Hox gene families provides insights of decapod evolution.</title>
        <authorList>
            <person name="Jeong J.-H."/>
            <person name="Song I."/>
            <person name="Kim S."/>
            <person name="Choi T."/>
            <person name="Kim D."/>
            <person name="Ryu S."/>
            <person name="Kim W."/>
        </authorList>
    </citation>
    <scope>NUCLEOTIDE SEQUENCE [LARGE SCALE GENOMIC DNA]</scope>
    <source>
        <tissue evidence="2">Muscle</tissue>
    </source>
</reference>
<proteinExistence type="predicted"/>
<feature type="transmembrane region" description="Helical" evidence="1">
    <location>
        <begin position="41"/>
        <end position="63"/>
    </location>
</feature>
<protein>
    <submittedName>
        <fullName evidence="2">Uncharacterized protein</fullName>
    </submittedName>
</protein>
<gene>
    <name evidence="2" type="ORF">E2C01_090053</name>
</gene>
<evidence type="ECO:0000256" key="1">
    <source>
        <dbReference type="SAM" id="Phobius"/>
    </source>
</evidence>
<comment type="caution">
    <text evidence="2">The sequence shown here is derived from an EMBL/GenBank/DDBJ whole genome shotgun (WGS) entry which is preliminary data.</text>
</comment>
<name>A0A5B7JR80_PORTR</name>
<keyword evidence="1" id="KW-0812">Transmembrane</keyword>
<sequence>MMFPPSLGKLSVALETITVIANLNDCHLSGGVRLSGCGGLWAGWLSGCGVLWLAGWLTGLLWWTVTG</sequence>
<organism evidence="2 3">
    <name type="scientific">Portunus trituberculatus</name>
    <name type="common">Swimming crab</name>
    <name type="synonym">Neptunus trituberculatus</name>
    <dbReference type="NCBI Taxonomy" id="210409"/>
    <lineage>
        <taxon>Eukaryota</taxon>
        <taxon>Metazoa</taxon>
        <taxon>Ecdysozoa</taxon>
        <taxon>Arthropoda</taxon>
        <taxon>Crustacea</taxon>
        <taxon>Multicrustacea</taxon>
        <taxon>Malacostraca</taxon>
        <taxon>Eumalacostraca</taxon>
        <taxon>Eucarida</taxon>
        <taxon>Decapoda</taxon>
        <taxon>Pleocyemata</taxon>
        <taxon>Brachyura</taxon>
        <taxon>Eubrachyura</taxon>
        <taxon>Portunoidea</taxon>
        <taxon>Portunidae</taxon>
        <taxon>Portuninae</taxon>
        <taxon>Portunus</taxon>
    </lineage>
</organism>
<dbReference type="EMBL" id="VSRR010100107">
    <property type="protein sequence ID" value="MPC94864.1"/>
    <property type="molecule type" value="Genomic_DNA"/>
</dbReference>
<accession>A0A5B7JR80</accession>
<keyword evidence="1" id="KW-1133">Transmembrane helix</keyword>
<keyword evidence="3" id="KW-1185">Reference proteome</keyword>
<evidence type="ECO:0000313" key="3">
    <source>
        <dbReference type="Proteomes" id="UP000324222"/>
    </source>
</evidence>
<evidence type="ECO:0000313" key="2">
    <source>
        <dbReference type="EMBL" id="MPC94864.1"/>
    </source>
</evidence>
<keyword evidence="1" id="KW-0472">Membrane</keyword>